<dbReference type="EMBL" id="OZ034822">
    <property type="protein sequence ID" value="CAL1410699.1"/>
    <property type="molecule type" value="Genomic_DNA"/>
</dbReference>
<keyword evidence="2" id="KW-1185">Reference proteome</keyword>
<name>A0AAV2GJ43_9ROSI</name>
<dbReference type="Proteomes" id="UP001497516">
    <property type="component" value="Chromosome 9"/>
</dbReference>
<accession>A0AAV2GJ43</accession>
<organism evidence="1 2">
    <name type="scientific">Linum trigynum</name>
    <dbReference type="NCBI Taxonomy" id="586398"/>
    <lineage>
        <taxon>Eukaryota</taxon>
        <taxon>Viridiplantae</taxon>
        <taxon>Streptophyta</taxon>
        <taxon>Embryophyta</taxon>
        <taxon>Tracheophyta</taxon>
        <taxon>Spermatophyta</taxon>
        <taxon>Magnoliopsida</taxon>
        <taxon>eudicotyledons</taxon>
        <taxon>Gunneridae</taxon>
        <taxon>Pentapetalae</taxon>
        <taxon>rosids</taxon>
        <taxon>fabids</taxon>
        <taxon>Malpighiales</taxon>
        <taxon>Linaceae</taxon>
        <taxon>Linum</taxon>
    </lineage>
</organism>
<protein>
    <submittedName>
        <fullName evidence="1">Uncharacterized protein</fullName>
    </submittedName>
</protein>
<gene>
    <name evidence="1" type="ORF">LTRI10_LOCUS50098</name>
</gene>
<sequence>MWPPCRGPRGLESAYQHVRGFFGLKDLADANRTKKKKKVVKTVKAGAPSSSAAIAGKTLPMVSSSQAQLTADLSGTMVVASIPLTRGAGKSSLEQDAPVAKRAKANTSYAKAGINVARPRSSLTSQIP</sequence>
<evidence type="ECO:0000313" key="1">
    <source>
        <dbReference type="EMBL" id="CAL1410699.1"/>
    </source>
</evidence>
<reference evidence="1 2" key="1">
    <citation type="submission" date="2024-04" db="EMBL/GenBank/DDBJ databases">
        <authorList>
            <person name="Fracassetti M."/>
        </authorList>
    </citation>
    <scope>NUCLEOTIDE SEQUENCE [LARGE SCALE GENOMIC DNA]</scope>
</reference>
<evidence type="ECO:0000313" key="2">
    <source>
        <dbReference type="Proteomes" id="UP001497516"/>
    </source>
</evidence>
<proteinExistence type="predicted"/>
<dbReference type="AlphaFoldDB" id="A0AAV2GJ43"/>